<reference evidence="2" key="1">
    <citation type="journal article" date="2021" name="Microb. Physiol.">
        <title>Proteogenomic Insights into the Physiology of Marine, Sulfate-Reducing, Filamentous Desulfonema limicola and Desulfonema magnum.</title>
        <authorList>
            <person name="Schnaars V."/>
            <person name="Wohlbrand L."/>
            <person name="Scheve S."/>
            <person name="Hinrichs C."/>
            <person name="Reinhardt R."/>
            <person name="Rabus R."/>
        </authorList>
    </citation>
    <scope>NUCLEOTIDE SEQUENCE</scope>
    <source>
        <strain evidence="2">4be13</strain>
    </source>
</reference>
<sequence length="445" mass="50286">MKKTILIYGSFGAIVAFEILVVKMIGHLKSEDILLYLIPVNAIFLGVAICLDSFGLFCLVLACISFKGLCRVEIGIITFNPYIIGINGLIIFTIYKTFLKKYRYGFTSTDFIIILICFTFLTSTIISETLIDSGFLAFHSIFIPVVSYYVIKGIITTSDEYKAAIFFFIGGITVFGCFAIIEFAVTLQRVYLFSLPPVSIATMYVPTLIYLFYARWWRRFIGFICFIILSLAFLSAMSRVYILSMLISPALYVAIRRGKALILMFLMLISTLILTLLLASSPYIFKNIKISKQTNKTLMRVADMDYWKNTIYGRSLSYLDGLSDFERSPFFGVGIHKGENYSTNHNFHIEWLEFGGIFGYILYSSLFLIHFKIAMTKAKSDVFVAINLMIIFIILCNSLGNGFMHGTMPYIGFIFMGFNEARIKLLSSSVEPETDASAQTNLAVS</sequence>
<feature type="transmembrane region" description="Helical" evidence="1">
    <location>
        <begin position="163"/>
        <end position="185"/>
    </location>
</feature>
<feature type="transmembrane region" description="Helical" evidence="1">
    <location>
        <begin position="74"/>
        <end position="95"/>
    </location>
</feature>
<keyword evidence="1" id="KW-0812">Transmembrane</keyword>
<feature type="transmembrane region" description="Helical" evidence="1">
    <location>
        <begin position="6"/>
        <end position="26"/>
    </location>
</feature>
<dbReference type="KEGG" id="dmm:dnm_060850"/>
<evidence type="ECO:0000313" key="3">
    <source>
        <dbReference type="Proteomes" id="UP000663722"/>
    </source>
</evidence>
<feature type="transmembrane region" description="Helical" evidence="1">
    <location>
        <begin position="107"/>
        <end position="127"/>
    </location>
</feature>
<dbReference type="AlphaFoldDB" id="A0A975BS22"/>
<organism evidence="2 3">
    <name type="scientific">Desulfonema magnum</name>
    <dbReference type="NCBI Taxonomy" id="45655"/>
    <lineage>
        <taxon>Bacteria</taxon>
        <taxon>Pseudomonadati</taxon>
        <taxon>Thermodesulfobacteriota</taxon>
        <taxon>Desulfobacteria</taxon>
        <taxon>Desulfobacterales</taxon>
        <taxon>Desulfococcaceae</taxon>
        <taxon>Desulfonema</taxon>
    </lineage>
</organism>
<evidence type="ECO:0008006" key="4">
    <source>
        <dbReference type="Google" id="ProtNLM"/>
    </source>
</evidence>
<evidence type="ECO:0000256" key="1">
    <source>
        <dbReference type="SAM" id="Phobius"/>
    </source>
</evidence>
<protein>
    <recommendedName>
        <fullName evidence="4">O-antigen ligase family protein</fullName>
    </recommendedName>
</protein>
<dbReference type="EMBL" id="CP061800">
    <property type="protein sequence ID" value="QTA90025.1"/>
    <property type="molecule type" value="Genomic_DNA"/>
</dbReference>
<dbReference type="Proteomes" id="UP000663722">
    <property type="component" value="Chromosome"/>
</dbReference>
<keyword evidence="1" id="KW-1133">Transmembrane helix</keyword>
<feature type="transmembrane region" description="Helical" evidence="1">
    <location>
        <begin position="262"/>
        <end position="285"/>
    </location>
</feature>
<gene>
    <name evidence="2" type="ORF">dnm_060850</name>
</gene>
<feature type="transmembrane region" description="Helical" evidence="1">
    <location>
        <begin position="33"/>
        <end position="62"/>
    </location>
</feature>
<evidence type="ECO:0000313" key="2">
    <source>
        <dbReference type="EMBL" id="QTA90025.1"/>
    </source>
</evidence>
<dbReference type="RefSeq" id="WP_207678408.1">
    <property type="nucleotide sequence ID" value="NZ_CP061800.1"/>
</dbReference>
<keyword evidence="3" id="KW-1185">Reference proteome</keyword>
<feature type="transmembrane region" description="Helical" evidence="1">
    <location>
        <begin position="351"/>
        <end position="370"/>
    </location>
</feature>
<name>A0A975BS22_9BACT</name>
<feature type="transmembrane region" description="Helical" evidence="1">
    <location>
        <begin position="382"/>
        <end position="400"/>
    </location>
</feature>
<accession>A0A975BS22</accession>
<feature type="transmembrane region" description="Helical" evidence="1">
    <location>
        <begin position="220"/>
        <end position="242"/>
    </location>
</feature>
<proteinExistence type="predicted"/>
<keyword evidence="1" id="KW-0472">Membrane</keyword>
<feature type="transmembrane region" description="Helical" evidence="1">
    <location>
        <begin position="191"/>
        <end position="213"/>
    </location>
</feature>
<feature type="transmembrane region" description="Helical" evidence="1">
    <location>
        <begin position="133"/>
        <end position="151"/>
    </location>
</feature>